<evidence type="ECO:0000313" key="1">
    <source>
        <dbReference type="EMBL" id="KAJ0178828.1"/>
    </source>
</evidence>
<sequence>MLDTDWREILNFSQKELLQADKEKLCESLSWMDVDDVELNFTDLKTLFRLSQDILKHKSEEVNNLLGQLKTSQKKSKKKTIGQSPTKKYERLLQTTAKQEEEIKANKDILQQLYDEIAELEGRKKKLGENKQDFEKESESSRGTLSEMNAVIELENELAMKNKHIRKLLSDLKVIEDENSSLKEKITLLKDKLTEATQIINTLTEQLVCLKNESTQLKDMIGQLEQEKIQLSISAEDLRKQLFDKESSRENIYEEIKAKVQQWKIVAKTKKAESEALLAENDKLKEDLKNIGKSSLPEVSAYAKYLTFSV</sequence>
<dbReference type="Proteomes" id="UP000824533">
    <property type="component" value="Linkage Group LG09"/>
</dbReference>
<dbReference type="EMBL" id="CM034395">
    <property type="protein sequence ID" value="KAJ0178828.1"/>
    <property type="molecule type" value="Genomic_DNA"/>
</dbReference>
<organism evidence="1 2">
    <name type="scientific">Dendrolimus kikuchii</name>
    <dbReference type="NCBI Taxonomy" id="765133"/>
    <lineage>
        <taxon>Eukaryota</taxon>
        <taxon>Metazoa</taxon>
        <taxon>Ecdysozoa</taxon>
        <taxon>Arthropoda</taxon>
        <taxon>Hexapoda</taxon>
        <taxon>Insecta</taxon>
        <taxon>Pterygota</taxon>
        <taxon>Neoptera</taxon>
        <taxon>Endopterygota</taxon>
        <taxon>Lepidoptera</taxon>
        <taxon>Glossata</taxon>
        <taxon>Ditrysia</taxon>
        <taxon>Bombycoidea</taxon>
        <taxon>Lasiocampidae</taxon>
        <taxon>Dendrolimus</taxon>
    </lineage>
</organism>
<proteinExistence type="predicted"/>
<comment type="caution">
    <text evidence="1">The sequence shown here is derived from an EMBL/GenBank/DDBJ whole genome shotgun (WGS) entry which is preliminary data.</text>
</comment>
<protein>
    <submittedName>
        <fullName evidence="1">Uncharacterized protein</fullName>
    </submittedName>
</protein>
<reference evidence="1 2" key="1">
    <citation type="journal article" date="2021" name="Front. Genet.">
        <title>Chromosome-Level Genome Assembly Reveals Significant Gene Expansion in the Toll and IMD Signaling Pathways of Dendrolimus kikuchii.</title>
        <authorList>
            <person name="Zhou J."/>
            <person name="Wu P."/>
            <person name="Xiong Z."/>
            <person name="Liu N."/>
            <person name="Zhao N."/>
            <person name="Ji M."/>
            <person name="Qiu Y."/>
            <person name="Yang B."/>
        </authorList>
    </citation>
    <scope>NUCLEOTIDE SEQUENCE [LARGE SCALE GENOMIC DNA]</scope>
    <source>
        <strain evidence="1">Ann1</strain>
    </source>
</reference>
<gene>
    <name evidence="1" type="ORF">K1T71_005603</name>
</gene>
<evidence type="ECO:0000313" key="2">
    <source>
        <dbReference type="Proteomes" id="UP000824533"/>
    </source>
</evidence>
<keyword evidence="2" id="KW-1185">Reference proteome</keyword>
<name>A0ACC1D5F6_9NEOP</name>
<accession>A0ACC1D5F6</accession>